<reference evidence="1" key="1">
    <citation type="submission" date="2021-01" db="EMBL/GenBank/DDBJ databases">
        <authorList>
            <person name="Corre E."/>
            <person name="Pelletier E."/>
            <person name="Niang G."/>
            <person name="Scheremetjew M."/>
            <person name="Finn R."/>
            <person name="Kale V."/>
            <person name="Holt S."/>
            <person name="Cochrane G."/>
            <person name="Meng A."/>
            <person name="Brown T."/>
            <person name="Cohen L."/>
        </authorList>
    </citation>
    <scope>NUCLEOTIDE SEQUENCE</scope>
    <source>
        <strain evidence="1">CCAP 1951/1</strain>
    </source>
</reference>
<organism evidence="1">
    <name type="scientific">Neobodo designis</name>
    <name type="common">Flagellated protozoan</name>
    <name type="synonym">Bodo designis</name>
    <dbReference type="NCBI Taxonomy" id="312471"/>
    <lineage>
        <taxon>Eukaryota</taxon>
        <taxon>Discoba</taxon>
        <taxon>Euglenozoa</taxon>
        <taxon>Kinetoplastea</taxon>
        <taxon>Metakinetoplastina</taxon>
        <taxon>Neobodonida</taxon>
        <taxon>Neobodo</taxon>
    </lineage>
</organism>
<name>A0A7S1QHU3_NEODS</name>
<proteinExistence type="predicted"/>
<accession>A0A7S1QHU3</accession>
<protein>
    <submittedName>
        <fullName evidence="1">Uncharacterized protein</fullName>
    </submittedName>
</protein>
<gene>
    <name evidence="1" type="ORF">NDES1114_LOCUS26172</name>
</gene>
<dbReference type="EMBL" id="HBGF01039113">
    <property type="protein sequence ID" value="CAD9138138.1"/>
    <property type="molecule type" value="Transcribed_RNA"/>
</dbReference>
<dbReference type="AlphaFoldDB" id="A0A7S1QHU3"/>
<evidence type="ECO:0000313" key="1">
    <source>
        <dbReference type="EMBL" id="CAD9138138.1"/>
    </source>
</evidence>
<sequence length="131" mass="15335">MELVQEFLRARAEKRGDDAAAMLHDNASLGTVWGYHTGTANFTEFLKDEPHFTKRGYLKSAMNPKITKIDDNTFMRTYHFNRWVGLEQSGTPIQSVWPHKWRETFFVKDNKLALVTCSRQPTSVWDFFLFN</sequence>